<dbReference type="PANTHER" id="PTHR36307">
    <property type="entry name" value="FLAGELLA BASAL BODY P-RING FORMATION PROTEIN FLGA"/>
    <property type="match status" value="1"/>
</dbReference>
<dbReference type="SMART" id="SM00858">
    <property type="entry name" value="SAF"/>
    <property type="match status" value="1"/>
</dbReference>
<dbReference type="CDD" id="cd11614">
    <property type="entry name" value="SAF_CpaB_FlgA_like"/>
    <property type="match status" value="1"/>
</dbReference>
<feature type="chain" id="PRO_5011812722" description="Flagella basal body P-ring formation protein FlgA" evidence="4">
    <location>
        <begin position="18"/>
        <end position="138"/>
    </location>
</feature>
<name>A0A238LF21_9RHOB</name>
<dbReference type="OrthoDB" id="7619725at2"/>
<keyword evidence="7" id="KW-1185">Reference proteome</keyword>
<organism evidence="6 7">
    <name type="scientific">Flavimaricola marinus</name>
    <dbReference type="NCBI Taxonomy" id="1819565"/>
    <lineage>
        <taxon>Bacteria</taxon>
        <taxon>Pseudomonadati</taxon>
        <taxon>Pseudomonadota</taxon>
        <taxon>Alphaproteobacteria</taxon>
        <taxon>Rhodobacterales</taxon>
        <taxon>Paracoccaceae</taxon>
        <taxon>Flavimaricola</taxon>
    </lineage>
</organism>
<evidence type="ECO:0000256" key="3">
    <source>
        <dbReference type="ARBA" id="ARBA00022764"/>
    </source>
</evidence>
<keyword evidence="3 4" id="KW-0574">Periplasm</keyword>
<dbReference type="InterPro" id="IPR013974">
    <property type="entry name" value="SAF"/>
</dbReference>
<dbReference type="EMBL" id="FXZK01000004">
    <property type="protein sequence ID" value="SMY08231.1"/>
    <property type="molecule type" value="Genomic_DNA"/>
</dbReference>
<evidence type="ECO:0000256" key="4">
    <source>
        <dbReference type="RuleBase" id="RU362063"/>
    </source>
</evidence>
<dbReference type="PANTHER" id="PTHR36307:SF1">
    <property type="entry name" value="FLAGELLA BASAL BODY P-RING FORMATION PROTEIN FLGA"/>
    <property type="match status" value="1"/>
</dbReference>
<dbReference type="Gene3D" id="2.30.30.760">
    <property type="match status" value="1"/>
</dbReference>
<keyword evidence="4" id="KW-1005">Bacterial flagellum biogenesis</keyword>
<evidence type="ECO:0000256" key="2">
    <source>
        <dbReference type="ARBA" id="ARBA00022729"/>
    </source>
</evidence>
<reference evidence="6 7" key="1">
    <citation type="submission" date="2017-05" db="EMBL/GenBank/DDBJ databases">
        <authorList>
            <person name="Song R."/>
            <person name="Chenine A.L."/>
            <person name="Ruprecht R.M."/>
        </authorList>
    </citation>
    <scope>NUCLEOTIDE SEQUENCE [LARGE SCALE GENOMIC DNA]</scope>
    <source>
        <strain evidence="6 7">CECT 8899</strain>
    </source>
</reference>
<evidence type="ECO:0000313" key="7">
    <source>
        <dbReference type="Proteomes" id="UP000201613"/>
    </source>
</evidence>
<protein>
    <recommendedName>
        <fullName evidence="4">Flagella basal body P-ring formation protein FlgA</fullName>
    </recommendedName>
</protein>
<dbReference type="GO" id="GO:0044780">
    <property type="term" value="P:bacterial-type flagellum assembly"/>
    <property type="evidence" value="ECO:0007669"/>
    <property type="project" value="InterPro"/>
</dbReference>
<evidence type="ECO:0000256" key="1">
    <source>
        <dbReference type="ARBA" id="ARBA00004418"/>
    </source>
</evidence>
<dbReference type="InterPro" id="IPR039246">
    <property type="entry name" value="Flagellar_FlgA"/>
</dbReference>
<dbReference type="Proteomes" id="UP000201613">
    <property type="component" value="Unassembled WGS sequence"/>
</dbReference>
<dbReference type="Gene3D" id="3.90.1210.10">
    <property type="entry name" value="Antifreeze-like/N-acetylneuraminic acid synthase C-terminal domain"/>
    <property type="match status" value="1"/>
</dbReference>
<dbReference type="NCBIfam" id="TIGR03170">
    <property type="entry name" value="flgA_cterm"/>
    <property type="match status" value="1"/>
</dbReference>
<feature type="domain" description="SAF" evidence="5">
    <location>
        <begin position="17"/>
        <end position="75"/>
    </location>
</feature>
<evidence type="ECO:0000259" key="5">
    <source>
        <dbReference type="SMART" id="SM00858"/>
    </source>
</evidence>
<dbReference type="Pfam" id="PF13144">
    <property type="entry name" value="ChapFlgA"/>
    <property type="match status" value="1"/>
</dbReference>
<dbReference type="RefSeq" id="WP_093992429.1">
    <property type="nucleotide sequence ID" value="NZ_FXZK01000004.1"/>
</dbReference>
<comment type="subcellular location">
    <subcellularLocation>
        <location evidence="1 4">Periplasm</location>
    </subcellularLocation>
</comment>
<evidence type="ECO:0000313" key="6">
    <source>
        <dbReference type="EMBL" id="SMY08231.1"/>
    </source>
</evidence>
<keyword evidence="2 4" id="KW-0732">Signal</keyword>
<dbReference type="AlphaFoldDB" id="A0A238LF21"/>
<dbReference type="InterPro" id="IPR017585">
    <property type="entry name" value="SAF_FlgA"/>
</dbReference>
<comment type="function">
    <text evidence="4">Involved in the assembly process of the P-ring formation. It may associate with FlgF on the rod constituting a structure essential for the P-ring assembly or may act as a modulator protein for the P-ring assembly.</text>
</comment>
<sequence>MTRLALCLILAGSAASAETLVASRTIPARTIIGPGDIVVTDATVPGAITSPDAAIGLEAKVALYAGRPVRAADLGPPAVVERNQIIPLIYANEILTISTEGRAMDRAGPGETIRVMNLSSRNTVSALIGPDGTAYVSR</sequence>
<dbReference type="GO" id="GO:0042597">
    <property type="term" value="C:periplasmic space"/>
    <property type="evidence" value="ECO:0007669"/>
    <property type="project" value="UniProtKB-SubCell"/>
</dbReference>
<gene>
    <name evidence="6" type="ORF">LOM8899_02381</name>
</gene>
<proteinExistence type="inferred from homology"/>
<feature type="signal peptide" evidence="4">
    <location>
        <begin position="1"/>
        <end position="17"/>
    </location>
</feature>
<comment type="similarity">
    <text evidence="4">Belongs to the FlgA family.</text>
</comment>
<keyword evidence="6" id="KW-0966">Cell projection</keyword>
<keyword evidence="6" id="KW-0969">Cilium</keyword>
<keyword evidence="6" id="KW-0282">Flagellum</keyword>
<accession>A0A238LF21</accession>